<keyword evidence="5" id="KW-0753">Steroid metabolism</keyword>
<dbReference type="NCBIfam" id="TIGR01833">
    <property type="entry name" value="HMG-CoA-S_euk"/>
    <property type="match status" value="1"/>
</dbReference>
<gene>
    <name evidence="8" type="ORF">RMAR00112_LOCUS19121</name>
    <name evidence="9" type="ORF">RMAR00112_LOCUS19123</name>
    <name evidence="10" type="ORF">RMAR00112_LOCUS19125</name>
</gene>
<accession>A0A7S2ZTM3</accession>
<keyword evidence="2 5" id="KW-0808">Transferase</keyword>
<dbReference type="Pfam" id="PF08540">
    <property type="entry name" value="HMG_CoA_synt_C"/>
    <property type="match status" value="1"/>
</dbReference>
<evidence type="ECO:0000313" key="8">
    <source>
        <dbReference type="EMBL" id="CAE0051121.1"/>
    </source>
</evidence>
<comment type="function">
    <text evidence="5">Catalyzes the condensation of acetyl-CoA with acetoacetyl-CoA to form HMG-CoA.</text>
</comment>
<evidence type="ECO:0000313" key="9">
    <source>
        <dbReference type="EMBL" id="CAE0051123.1"/>
    </source>
</evidence>
<dbReference type="EMBL" id="HBHW01024740">
    <property type="protein sequence ID" value="CAE0051121.1"/>
    <property type="molecule type" value="Transcribed_RNA"/>
</dbReference>
<keyword evidence="5" id="KW-0444">Lipid biosynthesis</keyword>
<dbReference type="InterPro" id="IPR013746">
    <property type="entry name" value="HMG_CoA_synt_C_dom"/>
</dbReference>
<sequence length="446" mass="49672">MEGVRLSEAGILAIETYFPRQCVRQADLEKFDGVSSGKYTIGLGQDEMAFVDDREDIVSICTTVVRRLVAKQGLDLGSIGRLEVGTETIIDKSKSVKTALMDLFCQAGNTDVEGVDSTNACYGGTAAVFNTLSWMESPWWDGRYGLVVCGDIAVYERGPARPTGGAGAVAILFGINPQPPIRFEINARATHMEHTYDFFKPRLGCEYPTVNGAETLSCYLRALDRCYQRLKKRTGSTGSVSDLADYAVFHAPFNKMVRKSFARLRYNDYLTDSASVVDPQGKLSRFRDVPLADSYTDKELEKAFVNESSDLYKKMVEPGDWLAKRIGNAYTASLWSSLAAILEEKGDELVGKRILMFSYGSGLASSMFIVRVASPIGKLSSSLFIKDRLDARRIVDPEHFTDVLERKEKKYCTFSVEPAQELAELWPQTTCLERIDDIGRRFYTST</sequence>
<dbReference type="EMBL" id="HBHW01024742">
    <property type="protein sequence ID" value="CAE0051123.1"/>
    <property type="molecule type" value="Transcribed_RNA"/>
</dbReference>
<reference evidence="10" key="1">
    <citation type="submission" date="2021-01" db="EMBL/GenBank/DDBJ databases">
        <authorList>
            <person name="Corre E."/>
            <person name="Pelletier E."/>
            <person name="Niang G."/>
            <person name="Scheremetjew M."/>
            <person name="Finn R."/>
            <person name="Kale V."/>
            <person name="Holt S."/>
            <person name="Cochrane G."/>
            <person name="Meng A."/>
            <person name="Brown T."/>
            <person name="Cohen L."/>
        </authorList>
    </citation>
    <scope>NUCLEOTIDE SEQUENCE</scope>
    <source>
        <strain evidence="10">CCMP 769</strain>
    </source>
</reference>
<dbReference type="CDD" id="cd00827">
    <property type="entry name" value="init_cond_enzymes"/>
    <property type="match status" value="1"/>
</dbReference>
<dbReference type="PANTHER" id="PTHR43323:SF2">
    <property type="entry name" value="HYDROXYMETHYLGLUTARYL-COA SYNTHASE"/>
    <property type="match status" value="1"/>
</dbReference>
<dbReference type="PROSITE" id="PS01226">
    <property type="entry name" value="HMG_COA_SYNTHASE"/>
    <property type="match status" value="1"/>
</dbReference>
<dbReference type="Pfam" id="PF01154">
    <property type="entry name" value="HMG_CoA_synt_N"/>
    <property type="match status" value="1"/>
</dbReference>
<keyword evidence="5" id="KW-0756">Sterol biosynthesis</keyword>
<comment type="pathway">
    <text evidence="5">Metabolic intermediate biosynthesis; (R)-mevalonate biosynthesis; (R)-mevalonate from acetyl-CoA: step 2/3.</text>
</comment>
<keyword evidence="5" id="KW-0443">Lipid metabolism</keyword>
<dbReference type="GO" id="GO:0004421">
    <property type="term" value="F:hydroxymethylglutaryl-CoA synthase activity"/>
    <property type="evidence" value="ECO:0007669"/>
    <property type="project" value="UniProtKB-EC"/>
</dbReference>
<evidence type="ECO:0000313" key="10">
    <source>
        <dbReference type="EMBL" id="CAE0051125.1"/>
    </source>
</evidence>
<keyword evidence="5" id="KW-0752">Steroid biosynthesis</keyword>
<dbReference type="SUPFAM" id="SSF53901">
    <property type="entry name" value="Thiolase-like"/>
    <property type="match status" value="2"/>
</dbReference>
<dbReference type="GO" id="GO:0010142">
    <property type="term" value="P:farnesyl diphosphate biosynthetic process, mevalonate pathway"/>
    <property type="evidence" value="ECO:0007669"/>
    <property type="project" value="InterPro"/>
</dbReference>
<feature type="binding site" evidence="4">
    <location>
        <position position="255"/>
    </location>
    <ligand>
        <name>CoA</name>
        <dbReference type="ChEBI" id="CHEBI:57287"/>
    </ligand>
</feature>
<feature type="domain" description="Hydroxymethylglutaryl-coenzyme A synthase C-terminal" evidence="7">
    <location>
        <begin position="181"/>
        <end position="444"/>
    </location>
</feature>
<dbReference type="EC" id="2.3.3.10" evidence="5"/>
<organism evidence="10">
    <name type="scientific">Rhodosorus marinus</name>
    <dbReference type="NCBI Taxonomy" id="101924"/>
    <lineage>
        <taxon>Eukaryota</taxon>
        <taxon>Rhodophyta</taxon>
        <taxon>Stylonematophyceae</taxon>
        <taxon>Stylonematales</taxon>
        <taxon>Stylonemataceae</taxon>
        <taxon>Rhodosorus</taxon>
    </lineage>
</organism>
<dbReference type="InterPro" id="IPR010122">
    <property type="entry name" value="HMG_CoA_synthase_euk"/>
</dbReference>
<dbReference type="UniPathway" id="UPA00058">
    <property type="reaction ID" value="UER00102"/>
</dbReference>
<evidence type="ECO:0000256" key="5">
    <source>
        <dbReference type="RuleBase" id="RU364071"/>
    </source>
</evidence>
<comment type="similarity">
    <text evidence="1 5">Belongs to the thiolase-like superfamily. HMG-CoA synthase family.</text>
</comment>
<proteinExistence type="inferred from homology"/>
<dbReference type="GO" id="GO:0006084">
    <property type="term" value="P:acetyl-CoA metabolic process"/>
    <property type="evidence" value="ECO:0007669"/>
    <property type="project" value="InterPro"/>
</dbReference>
<comment type="catalytic activity">
    <reaction evidence="5">
        <text>acetoacetyl-CoA + acetyl-CoA + H2O = (3S)-3-hydroxy-3-methylglutaryl-CoA + CoA + H(+)</text>
        <dbReference type="Rhea" id="RHEA:10188"/>
        <dbReference type="ChEBI" id="CHEBI:15377"/>
        <dbReference type="ChEBI" id="CHEBI:15378"/>
        <dbReference type="ChEBI" id="CHEBI:43074"/>
        <dbReference type="ChEBI" id="CHEBI:57286"/>
        <dbReference type="ChEBI" id="CHEBI:57287"/>
        <dbReference type="ChEBI" id="CHEBI:57288"/>
        <dbReference type="EC" id="2.3.3.10"/>
    </reaction>
</comment>
<name>A0A7S2ZTM3_9RHOD</name>
<evidence type="ECO:0000256" key="3">
    <source>
        <dbReference type="PIRSR" id="PIRSR610122-1"/>
    </source>
</evidence>
<keyword evidence="5" id="KW-1207">Sterol metabolism</keyword>
<feature type="binding site" evidence="4">
    <location>
        <position position="259"/>
    </location>
    <ligand>
        <name>CoA</name>
        <dbReference type="ChEBI" id="CHEBI:57287"/>
    </ligand>
</feature>
<feature type="active site" description="Proton donor/acceptor" evidence="3">
    <location>
        <position position="250"/>
    </location>
</feature>
<dbReference type="PANTHER" id="PTHR43323">
    <property type="entry name" value="3-HYDROXY-3-METHYLGLUTARYL COENZYME A SYNTHASE"/>
    <property type="match status" value="1"/>
</dbReference>
<dbReference type="InterPro" id="IPR016039">
    <property type="entry name" value="Thiolase-like"/>
</dbReference>
<dbReference type="EMBL" id="HBHW01024744">
    <property type="protein sequence ID" value="CAE0051125.1"/>
    <property type="molecule type" value="Transcribed_RNA"/>
</dbReference>
<protein>
    <recommendedName>
        <fullName evidence="5">Hydroxymethylglutaryl-CoA synthase</fullName>
        <shortName evidence="5">HMG-CoA synthase</shortName>
        <ecNumber evidence="5">2.3.3.10</ecNumber>
    </recommendedName>
    <alternativeName>
        <fullName evidence="5">3-hydroxy-3-methylglutaryl coenzyme A synthase</fullName>
    </alternativeName>
</protein>
<feature type="active site" description="Acyl-thioester intermediate" evidence="3">
    <location>
        <position position="121"/>
    </location>
</feature>
<evidence type="ECO:0000256" key="2">
    <source>
        <dbReference type="ARBA" id="ARBA00022679"/>
    </source>
</evidence>
<dbReference type="AlphaFoldDB" id="A0A7S2ZTM3"/>
<dbReference type="InterPro" id="IPR000590">
    <property type="entry name" value="HMG_CoA_synt_AS"/>
</dbReference>
<evidence type="ECO:0000256" key="4">
    <source>
        <dbReference type="PIRSR" id="PIRSR610122-2"/>
    </source>
</evidence>
<dbReference type="FunFam" id="3.40.47.10:FF:000008">
    <property type="entry name" value="3-hydroxy-3-methylglutaryl coenzyme A synthase"/>
    <property type="match status" value="1"/>
</dbReference>
<dbReference type="InterPro" id="IPR013528">
    <property type="entry name" value="HMG_CoA_synth_N"/>
</dbReference>
<dbReference type="GO" id="GO:0016126">
    <property type="term" value="P:sterol biosynthetic process"/>
    <property type="evidence" value="ECO:0007669"/>
    <property type="project" value="UniProtKB-KW"/>
</dbReference>
<evidence type="ECO:0000259" key="6">
    <source>
        <dbReference type="Pfam" id="PF01154"/>
    </source>
</evidence>
<dbReference type="Gene3D" id="3.40.47.10">
    <property type="match status" value="1"/>
</dbReference>
<feature type="active site" description="Proton donor/acceptor" evidence="3">
    <location>
        <position position="87"/>
    </location>
</feature>
<evidence type="ECO:0000259" key="7">
    <source>
        <dbReference type="Pfam" id="PF08540"/>
    </source>
</evidence>
<feature type="domain" description="Hydroxymethylglutaryl-coenzyme A synthase N-terminal" evidence="6">
    <location>
        <begin position="8"/>
        <end position="176"/>
    </location>
</feature>
<evidence type="ECO:0000256" key="1">
    <source>
        <dbReference type="ARBA" id="ARBA00007061"/>
    </source>
</evidence>